<sequence length="120" mass="14110">MEEKTCLECGKTVVGRSDKKFCDDQCRNAFNNKQNADSNNLIRNVHNLLRKNRRILEELNPDGKSKTTRARLLEKGFDFTYHTSTYTTKAGAVYYFCYEYGYLPLENDYFVLVKRKEETL</sequence>
<gene>
    <name evidence="1" type="ORF">SAMN05216290_4009</name>
</gene>
<evidence type="ECO:0000313" key="1">
    <source>
        <dbReference type="EMBL" id="SEW43958.1"/>
    </source>
</evidence>
<protein>
    <recommendedName>
        <fullName evidence="3">DUF2116 family Zn-ribbon domain-containing protein</fullName>
    </recommendedName>
</protein>
<reference evidence="2" key="1">
    <citation type="submission" date="2016-10" db="EMBL/GenBank/DDBJ databases">
        <authorList>
            <person name="Varghese N."/>
            <person name="Submissions S."/>
        </authorList>
    </citation>
    <scope>NUCLEOTIDE SEQUENCE [LARGE SCALE GENOMIC DNA]</scope>
    <source>
        <strain evidence="2">CGMCC 1.12402</strain>
    </source>
</reference>
<keyword evidence="2" id="KW-1185">Reference proteome</keyword>
<evidence type="ECO:0008006" key="3">
    <source>
        <dbReference type="Google" id="ProtNLM"/>
    </source>
</evidence>
<evidence type="ECO:0000313" key="2">
    <source>
        <dbReference type="Proteomes" id="UP000199437"/>
    </source>
</evidence>
<dbReference type="EMBL" id="FOIR01000006">
    <property type="protein sequence ID" value="SEW43958.1"/>
    <property type="molecule type" value="Genomic_DNA"/>
</dbReference>
<dbReference type="GeneID" id="99988674"/>
<dbReference type="Proteomes" id="UP000199437">
    <property type="component" value="Unassembled WGS sequence"/>
</dbReference>
<dbReference type="STRING" id="1267423.SAMN05216290_4009"/>
<dbReference type="OrthoDB" id="5187906at2"/>
<accession>A0A1I0RRG5</accession>
<name>A0A1I0RRG5_9BACT</name>
<organism evidence="1 2">
    <name type="scientific">Roseivirga pacifica</name>
    <dbReference type="NCBI Taxonomy" id="1267423"/>
    <lineage>
        <taxon>Bacteria</taxon>
        <taxon>Pseudomonadati</taxon>
        <taxon>Bacteroidota</taxon>
        <taxon>Cytophagia</taxon>
        <taxon>Cytophagales</taxon>
        <taxon>Roseivirgaceae</taxon>
        <taxon>Roseivirga</taxon>
    </lineage>
</organism>
<dbReference type="AlphaFoldDB" id="A0A1I0RRG5"/>
<dbReference type="RefSeq" id="WP_090261210.1">
    <property type="nucleotide sequence ID" value="NZ_FOIR01000006.1"/>
</dbReference>
<proteinExistence type="predicted"/>